<dbReference type="Gene3D" id="1.10.10.10">
    <property type="entry name" value="Winged helix-like DNA-binding domain superfamily/Winged helix DNA-binding domain"/>
    <property type="match status" value="1"/>
</dbReference>
<evidence type="ECO:0000313" key="5">
    <source>
        <dbReference type="Proteomes" id="UP001500767"/>
    </source>
</evidence>
<organism evidence="4 5">
    <name type="scientific">Microlunatus spumicola</name>
    <dbReference type="NCBI Taxonomy" id="81499"/>
    <lineage>
        <taxon>Bacteria</taxon>
        <taxon>Bacillati</taxon>
        <taxon>Actinomycetota</taxon>
        <taxon>Actinomycetes</taxon>
        <taxon>Propionibacteriales</taxon>
        <taxon>Propionibacteriaceae</taxon>
        <taxon>Microlunatus</taxon>
    </lineage>
</organism>
<keyword evidence="2" id="KW-0067">ATP-binding</keyword>
<name>A0ABP6WX52_9ACTN</name>
<keyword evidence="5" id="KW-1185">Reference proteome</keyword>
<evidence type="ECO:0000313" key="4">
    <source>
        <dbReference type="EMBL" id="GAA3555475.1"/>
    </source>
</evidence>
<dbReference type="PROSITE" id="PS50043">
    <property type="entry name" value="HTH_LUXR_2"/>
    <property type="match status" value="1"/>
</dbReference>
<dbReference type="PRINTS" id="PR00038">
    <property type="entry name" value="HTHLUXR"/>
</dbReference>
<dbReference type="Pfam" id="PF13191">
    <property type="entry name" value="AAA_16"/>
    <property type="match status" value="1"/>
</dbReference>
<dbReference type="InterPro" id="IPR041664">
    <property type="entry name" value="AAA_16"/>
</dbReference>
<reference evidence="5" key="1">
    <citation type="journal article" date="2019" name="Int. J. Syst. Evol. Microbiol.">
        <title>The Global Catalogue of Microorganisms (GCM) 10K type strain sequencing project: providing services to taxonomists for standard genome sequencing and annotation.</title>
        <authorList>
            <consortium name="The Broad Institute Genomics Platform"/>
            <consortium name="The Broad Institute Genome Sequencing Center for Infectious Disease"/>
            <person name="Wu L."/>
            <person name="Ma J."/>
        </authorList>
    </citation>
    <scope>NUCLEOTIDE SEQUENCE [LARGE SCALE GENOMIC DNA]</scope>
    <source>
        <strain evidence="5">JCM 16540</strain>
    </source>
</reference>
<dbReference type="PANTHER" id="PTHR16305">
    <property type="entry name" value="TESTICULAR SOLUBLE ADENYLYL CYCLASE"/>
    <property type="match status" value="1"/>
</dbReference>
<evidence type="ECO:0000256" key="1">
    <source>
        <dbReference type="ARBA" id="ARBA00022741"/>
    </source>
</evidence>
<dbReference type="InterPro" id="IPR000792">
    <property type="entry name" value="Tscrpt_reg_LuxR_C"/>
</dbReference>
<dbReference type="PROSITE" id="PS00622">
    <property type="entry name" value="HTH_LUXR_1"/>
    <property type="match status" value="1"/>
</dbReference>
<dbReference type="EMBL" id="BAAAYR010000001">
    <property type="protein sequence ID" value="GAA3555475.1"/>
    <property type="molecule type" value="Genomic_DNA"/>
</dbReference>
<dbReference type="CDD" id="cd06170">
    <property type="entry name" value="LuxR_C_like"/>
    <property type="match status" value="1"/>
</dbReference>
<dbReference type="InterPro" id="IPR027417">
    <property type="entry name" value="P-loop_NTPase"/>
</dbReference>
<dbReference type="RefSeq" id="WP_204912111.1">
    <property type="nucleotide sequence ID" value="NZ_BAAAYR010000001.1"/>
</dbReference>
<evidence type="ECO:0000256" key="2">
    <source>
        <dbReference type="ARBA" id="ARBA00022840"/>
    </source>
</evidence>
<dbReference type="SUPFAM" id="SSF46894">
    <property type="entry name" value="C-terminal effector domain of the bipartite response regulators"/>
    <property type="match status" value="1"/>
</dbReference>
<dbReference type="Gene3D" id="3.40.50.300">
    <property type="entry name" value="P-loop containing nucleotide triphosphate hydrolases"/>
    <property type="match status" value="1"/>
</dbReference>
<feature type="domain" description="HTH luxR-type" evidence="3">
    <location>
        <begin position="850"/>
        <end position="915"/>
    </location>
</feature>
<dbReference type="PANTHER" id="PTHR16305:SF35">
    <property type="entry name" value="TRANSCRIPTIONAL ACTIVATOR DOMAIN"/>
    <property type="match status" value="1"/>
</dbReference>
<accession>A0ABP6WX52</accession>
<evidence type="ECO:0000259" key="3">
    <source>
        <dbReference type="PROSITE" id="PS50043"/>
    </source>
</evidence>
<dbReference type="Pfam" id="PF00196">
    <property type="entry name" value="GerE"/>
    <property type="match status" value="1"/>
</dbReference>
<protein>
    <submittedName>
        <fullName evidence="4">LuxR family transcriptional regulator</fullName>
    </submittedName>
</protein>
<dbReference type="InterPro" id="IPR016032">
    <property type="entry name" value="Sig_transdc_resp-reg_C-effctor"/>
</dbReference>
<comment type="caution">
    <text evidence="4">The sequence shown here is derived from an EMBL/GenBank/DDBJ whole genome shotgun (WGS) entry which is preliminary data.</text>
</comment>
<proteinExistence type="predicted"/>
<dbReference type="InterPro" id="IPR036388">
    <property type="entry name" value="WH-like_DNA-bd_sf"/>
</dbReference>
<sequence>MPQTSGADVWSDPSGLLHGRHAELAELRRLLSAPPGCAVVVGAPGEGKTTLLSVVGDLARGEGWQVITASGRIADSSLPFAALSELLVNAPTARTKAGRRLRDGLLAHVRGEGTSAGATPLGLRLDVLAWFEELAGDRRLLVVVDDAQWLDPTTRQILAFLAHRLAGVPVALLLARRSDRAVDELDDLPGVVLRPLSEEDGRRVLRDARASLPAAAVRGVLRRSAGNPLALVELARVDPGTLAEDAADLAVPVRIEQAFAADLPSLPPLTRTALLLAAAGAEDLAVLARCLDPAQVADALEPAEKVGLVTVRGQRVSFRHPLARQAVYGGATAAARARAHRALADAYPSEGDRRAWHRAVSAAAPDASVADELAAAAGRAVDRVAYAEAARALRRSVELTPDPSVRETRMMQLLQVGVPVGEFAAQIGLARRVRDETTNPEVRAGAQSFIGTALTQTMDLEAARLALEDAVAQSATVAPGAAWASLTSLGVLVYQTAGDPAFLTEWVRRLGRHDPEDVLVTASRVWSRAAAEPAGRPADLLEEVRGARALPPGTPPVVVGLRAMMFGAAAWLLDLPDLAVAHLREARAILDRPSSWELVPILVALAQVHADRVALDDADEAARILFEIAEAQDLEYQRAVAQHTRAAVAALRGDRDEARGIAADVLGRLDLASCVALEVGVRTAVADSWYGEDDLVRYQHLRSAFSPDGRPRHLRLSVRALAPAVSTALRCGLAEDGRTLLAGVEAALPATPGTYQAMVITLARALLAHDDETDRLFREVVDDPAHAPWAFELANARLDYGRWLQRHRRVPEARHQLVSALQTFERLGTRPWVDATRTELRLAGGAPDSGTTVWTSLTGQERHVVRLAARGLTNRQIGESLFLSPRTVGVHLYNAFPKLGVTTRRQLEEVVRRLDRP</sequence>
<gene>
    <name evidence="4" type="ORF">GCM10022197_08300</name>
</gene>
<dbReference type="SUPFAM" id="SSF52540">
    <property type="entry name" value="P-loop containing nucleoside triphosphate hydrolases"/>
    <property type="match status" value="1"/>
</dbReference>
<keyword evidence="1" id="KW-0547">Nucleotide-binding</keyword>
<dbReference type="Proteomes" id="UP001500767">
    <property type="component" value="Unassembled WGS sequence"/>
</dbReference>
<dbReference type="SMART" id="SM00421">
    <property type="entry name" value="HTH_LUXR"/>
    <property type="match status" value="1"/>
</dbReference>